<sequence>MTDDPSKAPRDVVPPAPPTREQILQWNDMVGTTVTVSAPGEVIPGPDGFPAGMTPNETYTVPLNTPLQVFRDQLDAAGLTADDVPHLTIIDRKGR</sequence>
<reference evidence="2" key="1">
    <citation type="submission" date="2023-07" db="EMBL/GenBank/DDBJ databases">
        <title>Degradation of tert-butanol by M. austroafricanum TBA100.</title>
        <authorList>
            <person name="Helbich S."/>
            <person name="Vainshtein Y."/>
        </authorList>
    </citation>
    <scope>NUCLEOTIDE SEQUENCE</scope>
    <source>
        <strain evidence="2">TBA100</strain>
    </source>
</reference>
<feature type="region of interest" description="Disordered" evidence="1">
    <location>
        <begin position="1"/>
        <end position="20"/>
    </location>
</feature>
<dbReference type="RefSeq" id="WP_301161810.1">
    <property type="nucleotide sequence ID" value="NZ_JAUHTC010000091.1"/>
</dbReference>
<keyword evidence="3" id="KW-1185">Reference proteome</keyword>
<gene>
    <name evidence="2" type="ORF">QYF68_26855</name>
</gene>
<protein>
    <submittedName>
        <fullName evidence="2">Uncharacterized protein</fullName>
    </submittedName>
</protein>
<dbReference type="EMBL" id="JAUHTC010000091">
    <property type="protein sequence ID" value="MDN4521415.1"/>
    <property type="molecule type" value="Genomic_DNA"/>
</dbReference>
<accession>A0ABT8HKY2</accession>
<comment type="caution">
    <text evidence="2">The sequence shown here is derived from an EMBL/GenBank/DDBJ whole genome shotgun (WGS) entry which is preliminary data.</text>
</comment>
<evidence type="ECO:0000313" key="3">
    <source>
        <dbReference type="Proteomes" id="UP001172687"/>
    </source>
</evidence>
<evidence type="ECO:0000313" key="2">
    <source>
        <dbReference type="EMBL" id="MDN4521415.1"/>
    </source>
</evidence>
<proteinExistence type="predicted"/>
<feature type="compositionally biased region" description="Basic and acidic residues" evidence="1">
    <location>
        <begin position="1"/>
        <end position="10"/>
    </location>
</feature>
<dbReference type="Proteomes" id="UP001172687">
    <property type="component" value="Unassembled WGS sequence"/>
</dbReference>
<organism evidence="2 3">
    <name type="scientific">Mycolicibacterium austroafricanum</name>
    <name type="common">Mycobacterium austroafricanum</name>
    <dbReference type="NCBI Taxonomy" id="39687"/>
    <lineage>
        <taxon>Bacteria</taxon>
        <taxon>Bacillati</taxon>
        <taxon>Actinomycetota</taxon>
        <taxon>Actinomycetes</taxon>
        <taxon>Mycobacteriales</taxon>
        <taxon>Mycobacteriaceae</taxon>
        <taxon>Mycolicibacterium</taxon>
    </lineage>
</organism>
<name>A0ABT8HKY2_MYCAO</name>
<evidence type="ECO:0000256" key="1">
    <source>
        <dbReference type="SAM" id="MobiDB-lite"/>
    </source>
</evidence>